<reference evidence="1 2" key="1">
    <citation type="submission" date="2020-08" db="EMBL/GenBank/DDBJ databases">
        <title>Genomic Encyclopedia of Type Strains, Phase IV (KMG-V): Genome sequencing to study the core and pangenomes of soil and plant-associated prokaryotes.</title>
        <authorList>
            <person name="Whitman W."/>
        </authorList>
    </citation>
    <scope>NUCLEOTIDE SEQUENCE [LARGE SCALE GENOMIC DNA]</scope>
    <source>
        <strain evidence="1 2">M8US30</strain>
    </source>
</reference>
<dbReference type="Proteomes" id="UP000569092">
    <property type="component" value="Unassembled WGS sequence"/>
</dbReference>
<protein>
    <submittedName>
        <fullName evidence="1">Uncharacterized protein</fullName>
    </submittedName>
</protein>
<dbReference type="EMBL" id="JACHDZ010000002">
    <property type="protein sequence ID" value="MBB5343802.1"/>
    <property type="molecule type" value="Genomic_DNA"/>
</dbReference>
<name>A0A7W8N2W5_9BACT</name>
<sequence>MQIIEPFDHAAYTLLCSTHSDNPLIFLLCGYVQGFGLQQSCCAIGLNRT</sequence>
<gene>
    <name evidence="1" type="ORF">HDF10_001777</name>
</gene>
<dbReference type="AlphaFoldDB" id="A0A7W8N2W5"/>
<organism evidence="1 2">
    <name type="scientific">Tunturiibacter lichenicola</name>
    <dbReference type="NCBI Taxonomy" id="2051959"/>
    <lineage>
        <taxon>Bacteria</taxon>
        <taxon>Pseudomonadati</taxon>
        <taxon>Acidobacteriota</taxon>
        <taxon>Terriglobia</taxon>
        <taxon>Terriglobales</taxon>
        <taxon>Acidobacteriaceae</taxon>
        <taxon>Tunturiibacter</taxon>
    </lineage>
</organism>
<accession>A0A7W8N2W5</accession>
<evidence type="ECO:0000313" key="1">
    <source>
        <dbReference type="EMBL" id="MBB5343802.1"/>
    </source>
</evidence>
<comment type="caution">
    <text evidence="1">The sequence shown here is derived from an EMBL/GenBank/DDBJ whole genome shotgun (WGS) entry which is preliminary data.</text>
</comment>
<evidence type="ECO:0000313" key="2">
    <source>
        <dbReference type="Proteomes" id="UP000569092"/>
    </source>
</evidence>
<proteinExistence type="predicted"/>